<dbReference type="EMBL" id="JNBS01000272">
    <property type="protein sequence ID" value="OQS07155.1"/>
    <property type="molecule type" value="Genomic_DNA"/>
</dbReference>
<dbReference type="InterPro" id="IPR029044">
    <property type="entry name" value="Nucleotide-diphossugar_trans"/>
</dbReference>
<dbReference type="GO" id="GO:0006487">
    <property type="term" value="P:protein N-linked glycosylation"/>
    <property type="evidence" value="ECO:0007669"/>
    <property type="project" value="TreeGrafter"/>
</dbReference>
<keyword evidence="1" id="KW-0812">Transmembrane</keyword>
<dbReference type="GO" id="GO:0000009">
    <property type="term" value="F:alpha-1,6-mannosyltransferase activity"/>
    <property type="evidence" value="ECO:0007669"/>
    <property type="project" value="InterPro"/>
</dbReference>
<dbReference type="GO" id="GO:0000136">
    <property type="term" value="C:mannan polymerase complex"/>
    <property type="evidence" value="ECO:0007669"/>
    <property type="project" value="TreeGrafter"/>
</dbReference>
<dbReference type="OrthoDB" id="3647at2759"/>
<protein>
    <submittedName>
        <fullName evidence="2">Uncharacterized protein</fullName>
    </submittedName>
</protein>
<reference evidence="2 3" key="1">
    <citation type="journal article" date="2014" name="Genome Biol. Evol.">
        <title>The secreted proteins of Achlya hypogyna and Thraustotheca clavata identify the ancestral oomycete secretome and reveal gene acquisitions by horizontal gene transfer.</title>
        <authorList>
            <person name="Misner I."/>
            <person name="Blouin N."/>
            <person name="Leonard G."/>
            <person name="Richards T.A."/>
            <person name="Lane C.E."/>
        </authorList>
    </citation>
    <scope>NUCLEOTIDE SEQUENCE [LARGE SCALE GENOMIC DNA]</scope>
    <source>
        <strain evidence="2 3">ATCC 34112</strain>
    </source>
</reference>
<organism evidence="2 3">
    <name type="scientific">Thraustotheca clavata</name>
    <dbReference type="NCBI Taxonomy" id="74557"/>
    <lineage>
        <taxon>Eukaryota</taxon>
        <taxon>Sar</taxon>
        <taxon>Stramenopiles</taxon>
        <taxon>Oomycota</taxon>
        <taxon>Saprolegniomycetes</taxon>
        <taxon>Saprolegniales</taxon>
        <taxon>Achlyaceae</taxon>
        <taxon>Thraustotheca</taxon>
    </lineage>
</organism>
<gene>
    <name evidence="2" type="ORF">THRCLA_00843</name>
</gene>
<evidence type="ECO:0000313" key="2">
    <source>
        <dbReference type="EMBL" id="OQS07155.1"/>
    </source>
</evidence>
<feature type="transmembrane region" description="Helical" evidence="1">
    <location>
        <begin position="44"/>
        <end position="63"/>
    </location>
</feature>
<dbReference type="InterPro" id="IPR039367">
    <property type="entry name" value="Och1-like"/>
</dbReference>
<dbReference type="PANTHER" id="PTHR31834">
    <property type="entry name" value="INITIATION-SPECIFIC ALPHA-1,6-MANNOSYLTRANSFERASE"/>
    <property type="match status" value="1"/>
</dbReference>
<feature type="transmembrane region" description="Helical" evidence="1">
    <location>
        <begin position="347"/>
        <end position="367"/>
    </location>
</feature>
<dbReference type="AlphaFoldDB" id="A0A1W0AA88"/>
<evidence type="ECO:0000256" key="1">
    <source>
        <dbReference type="SAM" id="Phobius"/>
    </source>
</evidence>
<dbReference type="Proteomes" id="UP000243217">
    <property type="component" value="Unassembled WGS sequence"/>
</dbReference>
<dbReference type="Gene3D" id="3.90.550.20">
    <property type="match status" value="2"/>
</dbReference>
<accession>A0A1W0AA88</accession>
<dbReference type="PANTHER" id="PTHR31834:SF1">
    <property type="entry name" value="INITIATION-SPECIFIC ALPHA-1,6-MANNOSYLTRANSFERASE"/>
    <property type="match status" value="1"/>
</dbReference>
<evidence type="ECO:0000313" key="3">
    <source>
        <dbReference type="Proteomes" id="UP000243217"/>
    </source>
</evidence>
<name>A0A1W0AA88_9STRA</name>
<keyword evidence="1" id="KW-0472">Membrane</keyword>
<keyword evidence="1" id="KW-1133">Transmembrane helix</keyword>
<dbReference type="Pfam" id="PF04488">
    <property type="entry name" value="Gly_transf_sug"/>
    <property type="match status" value="2"/>
</dbReference>
<sequence length="634" mass="72403">MGNITISNGFASFNSFLIAMKTALSSPWSRHYWWSRRLSCNQCIGMALVLFAILNSLFQYNIVYSRAMYHQVHGVDRPVFGEPVAKIIHQSWVSIDTLPAKVKRPIDSWKAENPHYHYRFWSDADIPAFVQNHFPEYFVLFKRFPVDIMRSDFFRYLVVLKYGGVWSDIDTMCLKPVDTWAPITSHTVSAMVGVELDASDVILDWWSLKLQFTQWTFAAAPGHPLMRHIVDFIHKRFKDAAEIPLIVHQVTGPSIWTEAILDYLKISADIQSIHPFRFLKNPLLVGDIAIMPVTSFNPTNPQMGGKGLSDPASCSGWDRYLETRDTLIGETLHLIVYTLDRYDPRRLSLRMCLAIAICASVVLQYNVAYSRAMYHQMHGLDKPVYGKPIAKVIHQSWVSLATLPASVKQPVETWKQLNPNYDYRFWSNAEIHGFVDSNFPEFASLFKRFPVDIMRSDFFRYLVVLKHGGVWCDIDTVCLKPVDSWAPSERSVSAMIGVEMDASDVLLDWWSVKLQFTVWTFAAAPDHPLLRHVVNYIQDKYSREVNIPLDVDIVTGATIWTDAIVDYLQKTAQINSIQPYRFLKEPLVLGDVVIMPVTAFNPTNPPMGGRGVNDPASCVAHLFLGSWKKKKSQL</sequence>
<dbReference type="SUPFAM" id="SSF53448">
    <property type="entry name" value="Nucleotide-diphospho-sugar transferases"/>
    <property type="match status" value="2"/>
</dbReference>
<comment type="caution">
    <text evidence="2">The sequence shown here is derived from an EMBL/GenBank/DDBJ whole genome shotgun (WGS) entry which is preliminary data.</text>
</comment>
<dbReference type="InterPro" id="IPR007577">
    <property type="entry name" value="GlycoTrfase_DXD_sugar-bd_CS"/>
</dbReference>
<keyword evidence="3" id="KW-1185">Reference proteome</keyword>
<dbReference type="STRING" id="74557.A0A1W0AA88"/>
<proteinExistence type="predicted"/>